<dbReference type="Pfam" id="PF00593">
    <property type="entry name" value="TonB_dep_Rec_b-barrel"/>
    <property type="match status" value="1"/>
</dbReference>
<evidence type="ECO:0000259" key="14">
    <source>
        <dbReference type="Pfam" id="PF07715"/>
    </source>
</evidence>
<evidence type="ECO:0000256" key="3">
    <source>
        <dbReference type="ARBA" id="ARBA00022452"/>
    </source>
</evidence>
<dbReference type="PROSITE" id="PS52016">
    <property type="entry name" value="TONB_DEPENDENT_REC_3"/>
    <property type="match status" value="1"/>
</dbReference>
<dbReference type="AlphaFoldDB" id="A0A3D4V7B2"/>
<name>A0A3D4V7B2_9BACT</name>
<dbReference type="InterPro" id="IPR012910">
    <property type="entry name" value="Plug_dom"/>
</dbReference>
<gene>
    <name evidence="15" type="ORF">DGD08_07465</name>
</gene>
<feature type="chain" id="PRO_5017545156" evidence="12">
    <location>
        <begin position="19"/>
        <end position="660"/>
    </location>
</feature>
<dbReference type="EMBL" id="DPIY01000006">
    <property type="protein sequence ID" value="HCT57039.1"/>
    <property type="molecule type" value="Genomic_DNA"/>
</dbReference>
<feature type="signal peptide" evidence="12">
    <location>
        <begin position="1"/>
        <end position="18"/>
    </location>
</feature>
<dbReference type="InterPro" id="IPR039426">
    <property type="entry name" value="TonB-dep_rcpt-like"/>
</dbReference>
<evidence type="ECO:0000256" key="4">
    <source>
        <dbReference type="ARBA" id="ARBA00022692"/>
    </source>
</evidence>
<accession>A0A3D4V7B2</accession>
<keyword evidence="5 12" id="KW-0732">Signal</keyword>
<evidence type="ECO:0000256" key="2">
    <source>
        <dbReference type="ARBA" id="ARBA00022448"/>
    </source>
</evidence>
<proteinExistence type="inferred from homology"/>
<dbReference type="InterPro" id="IPR000531">
    <property type="entry name" value="Beta-barrel_TonB"/>
</dbReference>
<dbReference type="PANTHER" id="PTHR30069">
    <property type="entry name" value="TONB-DEPENDENT OUTER MEMBRANE RECEPTOR"/>
    <property type="match status" value="1"/>
</dbReference>
<sequence length="660" mass="70690">MKHIKLVFLLACTPGVLAAQSARRDSVQRDSSARALPTMQVTATAVATDARRIAQPTAQLSGAALRRNQGASLGETLEQIPGVRSLSMTTGIGKPVIRGLTNNRVVTLANGQRTETQQWGHDHSPNVESADAERLEVVKGPASVLYGSDALGGVVNVVRRALPRGEGDIGVLRGRIAMAYNSANQAPSATLVGEGARGALGWRLSGTGRRAGDLRTPNGPVLNTGNLTGYLEGTTGWHGEQRDVEVTASTRDETIRIADDPITAPGYDGRQRIRTHRLTMESNLRGGGQRLQVQAGWEENRRAEFDNATTQQVTLGLASRTLTGFAHWHHAPWRGLTGVVGTAVQQTQFNTFGRYTLIPDSRTGSFGVYALEQTTVGAWSLSAGARHDWRSLSTPGNAVLGLAATSRQFNAMTGTLGAVYRAESPLSLAINVARGFRAPSASDLFANGFHEGTRAFEIGRADLRVESSLNTDVGLRLRSGVASGELTGYVNRIRDYIYLAPVGEPGRALDSLQVRQGNARLVGAEAALAVAVGHGITVQSTADVVRASNTTDGSALPFVPPFRATSSVRWDQQGPGRSASLTAEWNARQTRTFRDDFAPAAWTAVHASTGFSRMTPRGLVHIDVSVRNLFDARYQDFMSRYKEFAHAAGRTLVVRLSADL</sequence>
<dbReference type="GO" id="GO:0044718">
    <property type="term" value="P:siderophore transmembrane transport"/>
    <property type="evidence" value="ECO:0007669"/>
    <property type="project" value="TreeGrafter"/>
</dbReference>
<dbReference type="GO" id="GO:0015344">
    <property type="term" value="F:siderophore uptake transmembrane transporter activity"/>
    <property type="evidence" value="ECO:0007669"/>
    <property type="project" value="TreeGrafter"/>
</dbReference>
<dbReference type="SUPFAM" id="SSF56935">
    <property type="entry name" value="Porins"/>
    <property type="match status" value="1"/>
</dbReference>
<keyword evidence="6 11" id="KW-0798">TonB box</keyword>
<feature type="domain" description="TonB-dependent receptor-like beta-barrel" evidence="13">
    <location>
        <begin position="229"/>
        <end position="629"/>
    </location>
</feature>
<keyword evidence="9 10" id="KW-0998">Cell outer membrane</keyword>
<evidence type="ECO:0000256" key="8">
    <source>
        <dbReference type="ARBA" id="ARBA00023170"/>
    </source>
</evidence>
<keyword evidence="4 10" id="KW-0812">Transmembrane</keyword>
<dbReference type="PANTHER" id="PTHR30069:SF29">
    <property type="entry name" value="HEMOGLOBIN AND HEMOGLOBIN-HAPTOGLOBIN-BINDING PROTEIN 1-RELATED"/>
    <property type="match status" value="1"/>
</dbReference>
<evidence type="ECO:0000313" key="15">
    <source>
        <dbReference type="EMBL" id="HCT57039.1"/>
    </source>
</evidence>
<reference evidence="15 16" key="1">
    <citation type="journal article" date="2018" name="Nat. Biotechnol.">
        <title>A standardized bacterial taxonomy based on genome phylogeny substantially revises the tree of life.</title>
        <authorList>
            <person name="Parks D.H."/>
            <person name="Chuvochina M."/>
            <person name="Waite D.W."/>
            <person name="Rinke C."/>
            <person name="Skarshewski A."/>
            <person name="Chaumeil P.A."/>
            <person name="Hugenholtz P."/>
        </authorList>
    </citation>
    <scope>NUCLEOTIDE SEQUENCE [LARGE SCALE GENOMIC DNA]</scope>
    <source>
        <strain evidence="15">UBA8844</strain>
    </source>
</reference>
<dbReference type="OMA" id="YTWADGF"/>
<keyword evidence="7 10" id="KW-0472">Membrane</keyword>
<comment type="subcellular location">
    <subcellularLocation>
        <location evidence="1 10">Cell outer membrane</location>
        <topology evidence="1 10">Multi-pass membrane protein</topology>
    </subcellularLocation>
</comment>
<evidence type="ECO:0000256" key="9">
    <source>
        <dbReference type="ARBA" id="ARBA00023237"/>
    </source>
</evidence>
<evidence type="ECO:0000256" key="5">
    <source>
        <dbReference type="ARBA" id="ARBA00022729"/>
    </source>
</evidence>
<keyword evidence="2 10" id="KW-0813">Transport</keyword>
<organism evidence="15 16">
    <name type="scientific">Gemmatimonas aurantiaca</name>
    <dbReference type="NCBI Taxonomy" id="173480"/>
    <lineage>
        <taxon>Bacteria</taxon>
        <taxon>Pseudomonadati</taxon>
        <taxon>Gemmatimonadota</taxon>
        <taxon>Gemmatimonadia</taxon>
        <taxon>Gemmatimonadales</taxon>
        <taxon>Gemmatimonadaceae</taxon>
        <taxon>Gemmatimonas</taxon>
    </lineage>
</organism>
<evidence type="ECO:0000256" key="10">
    <source>
        <dbReference type="PROSITE-ProRule" id="PRU01360"/>
    </source>
</evidence>
<evidence type="ECO:0000259" key="13">
    <source>
        <dbReference type="Pfam" id="PF00593"/>
    </source>
</evidence>
<protein>
    <submittedName>
        <fullName evidence="15">TonB-dependent receptor</fullName>
    </submittedName>
</protein>
<dbReference type="Proteomes" id="UP000264071">
    <property type="component" value="Unassembled WGS sequence"/>
</dbReference>
<keyword evidence="3 10" id="KW-1134">Transmembrane beta strand</keyword>
<evidence type="ECO:0000256" key="1">
    <source>
        <dbReference type="ARBA" id="ARBA00004571"/>
    </source>
</evidence>
<dbReference type="Gene3D" id="2.40.170.20">
    <property type="entry name" value="TonB-dependent receptor, beta-barrel domain"/>
    <property type="match status" value="1"/>
</dbReference>
<evidence type="ECO:0000256" key="6">
    <source>
        <dbReference type="ARBA" id="ARBA00023077"/>
    </source>
</evidence>
<evidence type="ECO:0000256" key="12">
    <source>
        <dbReference type="SAM" id="SignalP"/>
    </source>
</evidence>
<comment type="caution">
    <text evidence="15">The sequence shown here is derived from an EMBL/GenBank/DDBJ whole genome shotgun (WGS) entry which is preliminary data.</text>
</comment>
<feature type="domain" description="TonB-dependent receptor plug" evidence="14">
    <location>
        <begin position="50"/>
        <end position="154"/>
    </location>
</feature>
<dbReference type="InterPro" id="IPR036942">
    <property type="entry name" value="Beta-barrel_TonB_sf"/>
</dbReference>
<dbReference type="GO" id="GO:0009279">
    <property type="term" value="C:cell outer membrane"/>
    <property type="evidence" value="ECO:0007669"/>
    <property type="project" value="UniProtKB-SubCell"/>
</dbReference>
<comment type="similarity">
    <text evidence="10 11">Belongs to the TonB-dependent receptor family.</text>
</comment>
<evidence type="ECO:0000256" key="11">
    <source>
        <dbReference type="RuleBase" id="RU003357"/>
    </source>
</evidence>
<evidence type="ECO:0000313" key="16">
    <source>
        <dbReference type="Proteomes" id="UP000264071"/>
    </source>
</evidence>
<keyword evidence="8 15" id="KW-0675">Receptor</keyword>
<dbReference type="InterPro" id="IPR037066">
    <property type="entry name" value="Plug_dom_sf"/>
</dbReference>
<dbReference type="Gene3D" id="2.170.130.10">
    <property type="entry name" value="TonB-dependent receptor, plug domain"/>
    <property type="match status" value="1"/>
</dbReference>
<dbReference type="Pfam" id="PF07715">
    <property type="entry name" value="Plug"/>
    <property type="match status" value="1"/>
</dbReference>
<evidence type="ECO:0000256" key="7">
    <source>
        <dbReference type="ARBA" id="ARBA00023136"/>
    </source>
</evidence>